<feature type="signal peptide" evidence="1">
    <location>
        <begin position="1"/>
        <end position="26"/>
    </location>
</feature>
<dbReference type="InterPro" id="IPR000015">
    <property type="entry name" value="Fimb_usher"/>
</dbReference>
<feature type="chain" id="PRO_5030068532" evidence="1">
    <location>
        <begin position="27"/>
        <end position="821"/>
    </location>
</feature>
<dbReference type="PANTHER" id="PTHR30451">
    <property type="entry name" value="OUTER MEMBRANE USHER PROTEIN"/>
    <property type="match status" value="1"/>
</dbReference>
<reference evidence="3" key="1">
    <citation type="submission" date="2018-07" db="EMBL/GenBank/DDBJ databases">
        <authorList>
            <person name="Safronova V.I."/>
            <person name="Chirak E.R."/>
            <person name="Sazanova A.L."/>
        </authorList>
    </citation>
    <scope>NUCLEOTIDE SEQUENCE [LARGE SCALE GENOMIC DNA]</scope>
    <source>
        <strain evidence="3">RCAM04685</strain>
    </source>
</reference>
<dbReference type="Proteomes" id="UP000255207">
    <property type="component" value="Unassembled WGS sequence"/>
</dbReference>
<keyword evidence="1" id="KW-0732">Signal</keyword>
<dbReference type="PROSITE" id="PS51257">
    <property type="entry name" value="PROKAR_LIPOPROTEIN"/>
    <property type="match status" value="1"/>
</dbReference>
<gene>
    <name evidence="2" type="ORF">DWE98_08250</name>
</gene>
<evidence type="ECO:0000256" key="1">
    <source>
        <dbReference type="SAM" id="SignalP"/>
    </source>
</evidence>
<dbReference type="AlphaFoldDB" id="A0A370LA24"/>
<dbReference type="Gene3D" id="2.60.40.3110">
    <property type="match status" value="1"/>
</dbReference>
<organism evidence="2 3">
    <name type="scientific">Bosea caraganae</name>
    <dbReference type="NCBI Taxonomy" id="2763117"/>
    <lineage>
        <taxon>Bacteria</taxon>
        <taxon>Pseudomonadati</taxon>
        <taxon>Pseudomonadota</taxon>
        <taxon>Alphaproteobacteria</taxon>
        <taxon>Hyphomicrobiales</taxon>
        <taxon>Boseaceae</taxon>
        <taxon>Bosea</taxon>
    </lineage>
</organism>
<dbReference type="GO" id="GO:0015473">
    <property type="term" value="F:fimbrial usher porin activity"/>
    <property type="evidence" value="ECO:0007669"/>
    <property type="project" value="InterPro"/>
</dbReference>
<dbReference type="Gene3D" id="2.60.40.2610">
    <property type="entry name" value="Outer membrane usher protein FimD, plug domain"/>
    <property type="match status" value="1"/>
</dbReference>
<dbReference type="Pfam" id="PF00577">
    <property type="entry name" value="Usher"/>
    <property type="match status" value="2"/>
</dbReference>
<dbReference type="PANTHER" id="PTHR30451:SF5">
    <property type="entry name" value="SLR0019 PROTEIN"/>
    <property type="match status" value="1"/>
</dbReference>
<proteinExistence type="predicted"/>
<name>A0A370LA24_9HYPH</name>
<protein>
    <submittedName>
        <fullName evidence="2">Fimbrial biogenesis outer membrane usher protein</fullName>
    </submittedName>
</protein>
<dbReference type="EMBL" id="QQTP01000003">
    <property type="protein sequence ID" value="RDJ26832.1"/>
    <property type="molecule type" value="Genomic_DNA"/>
</dbReference>
<dbReference type="OrthoDB" id="8587at2"/>
<dbReference type="GO" id="GO:0009297">
    <property type="term" value="P:pilus assembly"/>
    <property type="evidence" value="ECO:0007669"/>
    <property type="project" value="InterPro"/>
</dbReference>
<keyword evidence="3" id="KW-1185">Reference proteome</keyword>
<evidence type="ECO:0000313" key="3">
    <source>
        <dbReference type="Proteomes" id="UP000255207"/>
    </source>
</evidence>
<evidence type="ECO:0000313" key="2">
    <source>
        <dbReference type="EMBL" id="RDJ26832.1"/>
    </source>
</evidence>
<dbReference type="RefSeq" id="WP_114828714.1">
    <property type="nucleotide sequence ID" value="NZ_QQTO01000001.1"/>
</dbReference>
<accession>A0A370LA24</accession>
<comment type="caution">
    <text evidence="2">The sequence shown here is derived from an EMBL/GenBank/DDBJ whole genome shotgun (WGS) entry which is preliminary data.</text>
</comment>
<dbReference type="InterPro" id="IPR042186">
    <property type="entry name" value="FimD_plug_dom"/>
</dbReference>
<sequence>MRPPSSSLRRSAWLVAALMIAQACLAVPRGAAASRVGRDLQLDVQLGGHALGLIGAFHQSETGALSARRAELEELGIKVPPAFKPGDEVPLAAIPGLSYRYDENAQRIDLHLPEAGRLPKVYDASPAQAAAPAAGYSTIGAVLNYTLFGNSEGKRFHEFWRYPGLSASLDARLFSSFGVLSQTGIVSNRSLLDDKAEALRLDSTWSYSDPATLLSYRAGDTISGGLAWTRPIRLGGLQVQRNFALRPDLITLPLPSVNGSAAVPSTVDVFVNGVRTISQDVGSGPFRINNVPILSGNGNASIVVRDASGQQTETTLPFIVSSKLLQPGLLDFSAEIGMPRLQYGLRSSIYADEPAASGSARYGVNERITLLAHGEGSSGFGGGGLGAVVGLGSLGLLSAAGSGSWRDGSTGAQAYAAFETRFRDISFLASTQRSFGNYQDLASVTASPIFAGPNAPVVGDYVATIASADAWTRFLLPPRALDRLSVGFPMPIVGGGLNFGFARAKDVAGRATRIVNASYTRALPSGGSFYATVFSDLEDRGSAGIFAGLSFPFGGNIVSSAGATRSGSAWAFAADVAKPIQQESGSVGWRIRDVEGASGQGRRSASLAYRGDYGQIEGGIAQSDNHVSGTMQLDGAIAAAGGGVFLANRIDDAFAIAKVGAPDVDVLFENRVVARTNASGSALIPSLRSYQANRISIDPRGLPVTAVAETTQEVTAPPDRAGVVVDFGVRSAANAAIVILHGRDGKPLGAGLRGALLPGLRGTVAQAPGFAVGYDGRAFIEHLGPENEVGIRLGDGGECRARFAFAPRENIQVTLGPVPCQ</sequence>
<dbReference type="GO" id="GO:0009279">
    <property type="term" value="C:cell outer membrane"/>
    <property type="evidence" value="ECO:0007669"/>
    <property type="project" value="TreeGrafter"/>
</dbReference>